<evidence type="ECO:0000313" key="2">
    <source>
        <dbReference type="Proteomes" id="UP001595979"/>
    </source>
</evidence>
<dbReference type="Pfam" id="PF07751">
    <property type="entry name" value="Abi_2"/>
    <property type="match status" value="1"/>
</dbReference>
<dbReference type="InterPro" id="IPR011664">
    <property type="entry name" value="Abi_system_AbiD/AbiF-like"/>
</dbReference>
<accession>A0ABW1DLW2</accession>
<protein>
    <submittedName>
        <fullName evidence="1">Abi family protein</fullName>
    </submittedName>
</protein>
<comment type="caution">
    <text evidence="1">The sequence shown here is derived from an EMBL/GenBank/DDBJ whole genome shotgun (WGS) entry which is preliminary data.</text>
</comment>
<proteinExistence type="predicted"/>
<sequence length="311" mass="35459">MKPVYNKTPLKLAEQLQHLTEKGLSIADSEHAGRVLRRVGLYRLKGYLLPYKTDQGYRGGVTFAEIEHLMSLDDALRLHILSAMPLVEVGIRQAITQYMLETYGLHWYASPTLFAEPSEYFDHQVFLAKALDEFGHMPDLFVGHYREKYNETVPPPVWMVAETMTLGSWSKLFEAFAQREDRNRVAQTLGLNGKTLTSWLHALTIVRNICAHHSRLYDRTFGTMAVADNRRIRSRLIQASFAEADKDALRLAPRLYAVHRLTQALDPGSTWTADLKILLHSRSPELLSRIGLRSGWHTQPEWEPAQPAPTA</sequence>
<keyword evidence="2" id="KW-1185">Reference proteome</keyword>
<dbReference type="RefSeq" id="WP_380050220.1">
    <property type="nucleotide sequence ID" value="NZ_JBHSOH010000016.1"/>
</dbReference>
<name>A0ABW1DLW2_9DEIO</name>
<evidence type="ECO:0000313" key="1">
    <source>
        <dbReference type="EMBL" id="MFC5849255.1"/>
    </source>
</evidence>
<reference evidence="2" key="1">
    <citation type="journal article" date="2019" name="Int. J. Syst. Evol. Microbiol.">
        <title>The Global Catalogue of Microorganisms (GCM) 10K type strain sequencing project: providing services to taxonomists for standard genome sequencing and annotation.</title>
        <authorList>
            <consortium name="The Broad Institute Genomics Platform"/>
            <consortium name="The Broad Institute Genome Sequencing Center for Infectious Disease"/>
            <person name="Wu L."/>
            <person name="Ma J."/>
        </authorList>
    </citation>
    <scope>NUCLEOTIDE SEQUENCE [LARGE SCALE GENOMIC DNA]</scope>
    <source>
        <strain evidence="2">CGMCC 1.15053</strain>
    </source>
</reference>
<gene>
    <name evidence="1" type="ORF">ACFPQ6_13150</name>
</gene>
<dbReference type="Proteomes" id="UP001595979">
    <property type="component" value="Unassembled WGS sequence"/>
</dbReference>
<organism evidence="1 2">
    <name type="scientific">Deinococcus petrolearius</name>
    <dbReference type="NCBI Taxonomy" id="1751295"/>
    <lineage>
        <taxon>Bacteria</taxon>
        <taxon>Thermotogati</taxon>
        <taxon>Deinococcota</taxon>
        <taxon>Deinococci</taxon>
        <taxon>Deinococcales</taxon>
        <taxon>Deinococcaceae</taxon>
        <taxon>Deinococcus</taxon>
    </lineage>
</organism>
<dbReference type="EMBL" id="JBHSOH010000016">
    <property type="protein sequence ID" value="MFC5849255.1"/>
    <property type="molecule type" value="Genomic_DNA"/>
</dbReference>